<gene>
    <name evidence="7" type="ORF">E1293_36965</name>
</gene>
<evidence type="ECO:0000256" key="4">
    <source>
        <dbReference type="ARBA" id="ARBA00022755"/>
    </source>
</evidence>
<evidence type="ECO:0000256" key="5">
    <source>
        <dbReference type="SAM" id="MobiDB-lite"/>
    </source>
</evidence>
<dbReference type="Proteomes" id="UP000295578">
    <property type="component" value="Unassembled WGS sequence"/>
</dbReference>
<name>A0A4R5AES5_9ACTN</name>
<proteinExistence type="predicted"/>
<comment type="pathway">
    <text evidence="1">Purine metabolism; IMP biosynthesis via de novo pathway; N(2)-formyl-N(1)-(5-phospho-D-ribosyl)glycinamide from N(1)-(5-phospho-D-ribosyl)glycinamide (10-formyl THF route): step 1/1.</text>
</comment>
<evidence type="ECO:0000256" key="1">
    <source>
        <dbReference type="ARBA" id="ARBA00005054"/>
    </source>
</evidence>
<protein>
    <recommendedName>
        <fullName evidence="2">phosphoribosylglycinamide formyltransferase 1</fullName>
        <ecNumber evidence="2">2.1.2.2</ecNumber>
    </recommendedName>
</protein>
<dbReference type="InterPro" id="IPR036477">
    <property type="entry name" value="Formyl_transf_N_sf"/>
</dbReference>
<evidence type="ECO:0000313" key="8">
    <source>
        <dbReference type="Proteomes" id="UP000295578"/>
    </source>
</evidence>
<dbReference type="AlphaFoldDB" id="A0A4R5AES5"/>
<evidence type="ECO:0000313" key="7">
    <source>
        <dbReference type="EMBL" id="TDD68412.1"/>
    </source>
</evidence>
<dbReference type="GO" id="GO:0005829">
    <property type="term" value="C:cytosol"/>
    <property type="evidence" value="ECO:0007669"/>
    <property type="project" value="TreeGrafter"/>
</dbReference>
<organism evidence="7 8">
    <name type="scientific">Actinomadura darangshiensis</name>
    <dbReference type="NCBI Taxonomy" id="705336"/>
    <lineage>
        <taxon>Bacteria</taxon>
        <taxon>Bacillati</taxon>
        <taxon>Actinomycetota</taxon>
        <taxon>Actinomycetes</taxon>
        <taxon>Streptosporangiales</taxon>
        <taxon>Thermomonosporaceae</taxon>
        <taxon>Actinomadura</taxon>
    </lineage>
</organism>
<keyword evidence="4" id="KW-0658">Purine biosynthesis</keyword>
<accession>A0A4R5AES5</accession>
<dbReference type="Pfam" id="PF00551">
    <property type="entry name" value="Formyl_trans_N"/>
    <property type="match status" value="1"/>
</dbReference>
<dbReference type="Gene3D" id="3.40.50.170">
    <property type="entry name" value="Formyl transferase, N-terminal domain"/>
    <property type="match status" value="1"/>
</dbReference>
<feature type="region of interest" description="Disordered" evidence="5">
    <location>
        <begin position="297"/>
        <end position="333"/>
    </location>
</feature>
<comment type="caution">
    <text evidence="7">The sequence shown here is derived from an EMBL/GenBank/DDBJ whole genome shotgun (WGS) entry which is preliminary data.</text>
</comment>
<keyword evidence="3" id="KW-0808">Transferase</keyword>
<dbReference type="GO" id="GO:0004644">
    <property type="term" value="F:phosphoribosylglycinamide formyltransferase activity"/>
    <property type="evidence" value="ECO:0007669"/>
    <property type="project" value="UniProtKB-EC"/>
</dbReference>
<reference evidence="7 8" key="1">
    <citation type="submission" date="2019-03" db="EMBL/GenBank/DDBJ databases">
        <title>Draft genome sequences of novel Actinobacteria.</title>
        <authorList>
            <person name="Sahin N."/>
            <person name="Ay H."/>
            <person name="Saygin H."/>
        </authorList>
    </citation>
    <scope>NUCLEOTIDE SEQUENCE [LARGE SCALE GENOMIC DNA]</scope>
    <source>
        <strain evidence="7 8">DSM 45941</strain>
    </source>
</reference>
<dbReference type="InterPro" id="IPR002376">
    <property type="entry name" value="Formyl_transf_N"/>
</dbReference>
<feature type="domain" description="Formyl transferase N-terminal" evidence="6">
    <location>
        <begin position="348"/>
        <end position="444"/>
    </location>
</feature>
<dbReference type="EMBL" id="SMKY01000269">
    <property type="protein sequence ID" value="TDD68412.1"/>
    <property type="molecule type" value="Genomic_DNA"/>
</dbReference>
<evidence type="ECO:0000256" key="3">
    <source>
        <dbReference type="ARBA" id="ARBA00022679"/>
    </source>
</evidence>
<dbReference type="OrthoDB" id="9802815at2"/>
<dbReference type="EC" id="2.1.2.2" evidence="2"/>
<keyword evidence="8" id="KW-1185">Reference proteome</keyword>
<evidence type="ECO:0000259" key="6">
    <source>
        <dbReference type="Pfam" id="PF00551"/>
    </source>
</evidence>
<dbReference type="PANTHER" id="PTHR43369">
    <property type="entry name" value="PHOSPHORIBOSYLGLYCINAMIDE FORMYLTRANSFERASE"/>
    <property type="match status" value="1"/>
</dbReference>
<evidence type="ECO:0000256" key="2">
    <source>
        <dbReference type="ARBA" id="ARBA00012254"/>
    </source>
</evidence>
<dbReference type="SUPFAM" id="SSF53328">
    <property type="entry name" value="Formyltransferase"/>
    <property type="match status" value="1"/>
</dbReference>
<dbReference type="CDD" id="cd08369">
    <property type="entry name" value="FMT_core"/>
    <property type="match status" value="1"/>
</dbReference>
<sequence>MTSPIGPRIDTAPPAVEGRFPVRADTDGDFDLAALTAETAPRFAPSRNESRGARSGVAEAAASARLWDLSEPAAAARAAKGLAADAVSFNFVYSQRVTTTRSPGGDAKHPQPATHMDLKVLHGFETTSVLRPPVAANTAALTPAIASAWLTLAMHWIGVAAESADLRFLNGACKLLGAVAIHPAAGPELPQQITMAAHLLNAATDSLQADLANRLAPTAQFTTKPVTPGLHAGATPHPKSFTVDEGSGREHDRSRRRPRIMMLAGVGSGSPAQLAEMTAAAGVRLTAVCWYGPPSDGPAATPSSSYDQAWYPPDQPTTDQTASGPQPEVGQGHAASNIPQIHAHNWGQVAEALNRHAADLVILAGMPIVPAAVLSLARLGVINAHNGALPTYRGMDAVAWALLNNDPIVCTLHRAEPGVDTGSVYASAAVPIAPAGTLRARTKHTQLQLLTAAAVHVATTGSLPAATAQAPGLGRQFYRLHPHLKRVLDASPFAGPVVPEPKFPLVSDHHPPGGALP</sequence>
<feature type="region of interest" description="Disordered" evidence="5">
    <location>
        <begin position="224"/>
        <end position="257"/>
    </location>
</feature>
<dbReference type="PANTHER" id="PTHR43369:SF2">
    <property type="entry name" value="PHOSPHORIBOSYLGLYCINAMIDE FORMYLTRANSFERASE"/>
    <property type="match status" value="1"/>
</dbReference>
<dbReference type="GO" id="GO:0006189">
    <property type="term" value="P:'de novo' IMP biosynthetic process"/>
    <property type="evidence" value="ECO:0007669"/>
    <property type="project" value="TreeGrafter"/>
</dbReference>